<evidence type="ECO:0000256" key="17">
    <source>
        <dbReference type="ARBA" id="ARBA00023180"/>
    </source>
</evidence>
<evidence type="ECO:0000256" key="5">
    <source>
        <dbReference type="ARBA" id="ARBA00022692"/>
    </source>
</evidence>
<dbReference type="GO" id="GO:0042277">
    <property type="term" value="F:peptide binding"/>
    <property type="evidence" value="ECO:0007669"/>
    <property type="project" value="TreeGrafter"/>
</dbReference>
<evidence type="ECO:0000256" key="19">
    <source>
        <dbReference type="ARBA" id="ARBA00063353"/>
    </source>
</evidence>
<dbReference type="SUPFAM" id="SSF63737">
    <property type="entry name" value="Leukotriene A4 hydrolase N-terminal domain"/>
    <property type="match status" value="1"/>
</dbReference>
<accession>A0AA47MWQ2</accession>
<evidence type="ECO:0000256" key="16">
    <source>
        <dbReference type="ARBA" id="ARBA00023157"/>
    </source>
</evidence>
<evidence type="ECO:0000256" key="27">
    <source>
        <dbReference type="PIRSR" id="PIRSR634016-4"/>
    </source>
</evidence>
<dbReference type="SUPFAM" id="SSF55486">
    <property type="entry name" value="Metalloproteases ('zincins'), catalytic domain"/>
    <property type="match status" value="1"/>
</dbReference>
<dbReference type="PANTHER" id="PTHR11533:SF156">
    <property type="entry name" value="ENDOPLASMIC RETICULUM AMINOPEPTIDASE 1"/>
    <property type="match status" value="1"/>
</dbReference>
<dbReference type="CDD" id="cd09601">
    <property type="entry name" value="M1_APN-Q_like"/>
    <property type="match status" value="1"/>
</dbReference>
<comment type="cofactor">
    <cofactor evidence="26">
        <name>Zn(2+)</name>
        <dbReference type="ChEBI" id="CHEBI:29105"/>
    </cofactor>
    <text evidence="26">Binds 1 zinc ion per subunit.</text>
</comment>
<evidence type="ECO:0000256" key="2">
    <source>
        <dbReference type="ARBA" id="ARBA00010136"/>
    </source>
</evidence>
<name>A0AA47MWQ2_MERPO</name>
<proteinExistence type="inferred from homology"/>
<dbReference type="InterPro" id="IPR034016">
    <property type="entry name" value="M1_APN-typ"/>
</dbReference>
<evidence type="ECO:0000256" key="9">
    <source>
        <dbReference type="ARBA" id="ARBA00022833"/>
    </source>
</evidence>
<gene>
    <name evidence="31" type="primary">ERAP1</name>
    <name evidence="31" type="ORF">N1851_013037</name>
</gene>
<dbReference type="Gene3D" id="2.60.40.1910">
    <property type="match status" value="1"/>
</dbReference>
<evidence type="ECO:0000256" key="10">
    <source>
        <dbReference type="ARBA" id="ARBA00022859"/>
    </source>
</evidence>
<dbReference type="GO" id="GO:0043171">
    <property type="term" value="P:peptide catabolic process"/>
    <property type="evidence" value="ECO:0007669"/>
    <property type="project" value="TreeGrafter"/>
</dbReference>
<keyword evidence="16" id="KW-1015">Disulfide bond</keyword>
<keyword evidence="15" id="KW-0472">Membrane</keyword>
<evidence type="ECO:0000256" key="1">
    <source>
        <dbReference type="ARBA" id="ARBA00004648"/>
    </source>
</evidence>
<keyword evidence="17" id="KW-0325">Glycoprotein</keyword>
<dbReference type="Proteomes" id="UP001174136">
    <property type="component" value="Unassembled WGS sequence"/>
</dbReference>
<keyword evidence="3 31" id="KW-0031">Aminopeptidase</keyword>
<evidence type="ECO:0000256" key="4">
    <source>
        <dbReference type="ARBA" id="ARBA00022670"/>
    </source>
</evidence>
<dbReference type="InterPro" id="IPR014782">
    <property type="entry name" value="Peptidase_M1_dom"/>
</dbReference>
<dbReference type="GO" id="GO:0008270">
    <property type="term" value="F:zinc ion binding"/>
    <property type="evidence" value="ECO:0007669"/>
    <property type="project" value="InterPro"/>
</dbReference>
<evidence type="ECO:0000256" key="14">
    <source>
        <dbReference type="ARBA" id="ARBA00023130"/>
    </source>
</evidence>
<evidence type="ECO:0000256" key="18">
    <source>
        <dbReference type="ARBA" id="ARBA00053064"/>
    </source>
</evidence>
<dbReference type="GO" id="GO:0006508">
    <property type="term" value="P:proteolysis"/>
    <property type="evidence" value="ECO:0007669"/>
    <property type="project" value="UniProtKB-KW"/>
</dbReference>
<dbReference type="Gene3D" id="1.25.50.20">
    <property type="match status" value="1"/>
</dbReference>
<keyword evidence="13" id="KW-0482">Metalloprotease</keyword>
<evidence type="ECO:0000313" key="32">
    <source>
        <dbReference type="Proteomes" id="UP001174136"/>
    </source>
</evidence>
<evidence type="ECO:0000259" key="30">
    <source>
        <dbReference type="Pfam" id="PF17900"/>
    </source>
</evidence>
<feature type="site" description="Transition state stabilizer" evidence="27">
    <location>
        <position position="604"/>
    </location>
</feature>
<feature type="active site" description="Proton acceptor" evidence="25">
    <location>
        <position position="520"/>
    </location>
</feature>
<dbReference type="FunFam" id="2.60.40.1730:FF:000001">
    <property type="entry name" value="Leucyl-cystinyl aminopeptidase"/>
    <property type="match status" value="1"/>
</dbReference>
<keyword evidence="11" id="KW-0735">Signal-anchor</keyword>
<dbReference type="AlphaFoldDB" id="A0AA47MWQ2"/>
<dbReference type="InterPro" id="IPR042097">
    <property type="entry name" value="Aminopeptidase_N-like_N_sf"/>
</dbReference>
<dbReference type="GO" id="GO:0002250">
    <property type="term" value="P:adaptive immune response"/>
    <property type="evidence" value="ECO:0007669"/>
    <property type="project" value="UniProtKB-KW"/>
</dbReference>
<dbReference type="PANTHER" id="PTHR11533">
    <property type="entry name" value="PROTEASE M1 ZINC METALLOPROTEASE"/>
    <property type="match status" value="1"/>
</dbReference>
<evidence type="ECO:0000256" key="23">
    <source>
        <dbReference type="ARBA" id="ARBA00081894"/>
    </source>
</evidence>
<keyword evidence="7" id="KW-0378">Hydrolase</keyword>
<dbReference type="PRINTS" id="PR00756">
    <property type="entry name" value="ALADIPTASE"/>
</dbReference>
<evidence type="ECO:0000256" key="12">
    <source>
        <dbReference type="ARBA" id="ARBA00022989"/>
    </source>
</evidence>
<evidence type="ECO:0000256" key="25">
    <source>
        <dbReference type="PIRSR" id="PIRSR634016-1"/>
    </source>
</evidence>
<comment type="subunit">
    <text evidence="19">Monomer. May also exist as a heterodimer; with ERAP2. Interacts with RBMX.</text>
</comment>
<evidence type="ECO:0000256" key="11">
    <source>
        <dbReference type="ARBA" id="ARBA00022968"/>
    </source>
</evidence>
<dbReference type="InterPro" id="IPR001930">
    <property type="entry name" value="Peptidase_M1"/>
</dbReference>
<evidence type="ECO:0000256" key="26">
    <source>
        <dbReference type="PIRSR" id="PIRSR634016-3"/>
    </source>
</evidence>
<evidence type="ECO:0000256" key="3">
    <source>
        <dbReference type="ARBA" id="ARBA00022438"/>
    </source>
</evidence>
<evidence type="ECO:0000259" key="29">
    <source>
        <dbReference type="Pfam" id="PF11838"/>
    </source>
</evidence>
<feature type="binding site" evidence="26">
    <location>
        <position position="542"/>
    </location>
    <ligand>
        <name>Zn(2+)</name>
        <dbReference type="ChEBI" id="CHEBI:29105"/>
        <note>catalytic</note>
    </ligand>
</feature>
<keyword evidence="32" id="KW-1185">Reference proteome</keyword>
<evidence type="ECO:0000256" key="22">
    <source>
        <dbReference type="ARBA" id="ARBA00081523"/>
    </source>
</evidence>
<dbReference type="InterPro" id="IPR024571">
    <property type="entry name" value="ERAP1-like_C_dom"/>
</dbReference>
<keyword evidence="14" id="KW-1064">Adaptive immunity</keyword>
<comment type="similarity">
    <text evidence="2">Belongs to the peptidase M1 family.</text>
</comment>
<dbReference type="GO" id="GO:0005615">
    <property type="term" value="C:extracellular space"/>
    <property type="evidence" value="ECO:0007669"/>
    <property type="project" value="TreeGrafter"/>
</dbReference>
<evidence type="ECO:0000256" key="20">
    <source>
        <dbReference type="ARBA" id="ARBA00069447"/>
    </source>
</evidence>
<keyword evidence="5" id="KW-0812">Transmembrane</keyword>
<dbReference type="InterPro" id="IPR050344">
    <property type="entry name" value="Peptidase_M1_aminopeptidases"/>
</dbReference>
<dbReference type="FunFam" id="1.10.390.10:FF:000007">
    <property type="entry name" value="Aminopeptidase"/>
    <property type="match status" value="1"/>
</dbReference>
<dbReference type="Pfam" id="PF11838">
    <property type="entry name" value="ERAP1_C"/>
    <property type="match status" value="1"/>
</dbReference>
<evidence type="ECO:0000256" key="8">
    <source>
        <dbReference type="ARBA" id="ARBA00022824"/>
    </source>
</evidence>
<feature type="binding site" evidence="26">
    <location>
        <position position="523"/>
    </location>
    <ligand>
        <name>Zn(2+)</name>
        <dbReference type="ChEBI" id="CHEBI:29105"/>
        <note>catalytic</note>
    </ligand>
</feature>
<dbReference type="GO" id="GO:0005789">
    <property type="term" value="C:endoplasmic reticulum membrane"/>
    <property type="evidence" value="ECO:0007669"/>
    <property type="project" value="UniProtKB-SubCell"/>
</dbReference>
<evidence type="ECO:0000256" key="7">
    <source>
        <dbReference type="ARBA" id="ARBA00022801"/>
    </source>
</evidence>
<keyword evidence="10" id="KW-0391">Immunity</keyword>
<organism evidence="31 32">
    <name type="scientific">Merluccius polli</name>
    <name type="common">Benguela hake</name>
    <name type="synonym">Merluccius cadenati</name>
    <dbReference type="NCBI Taxonomy" id="89951"/>
    <lineage>
        <taxon>Eukaryota</taxon>
        <taxon>Metazoa</taxon>
        <taxon>Chordata</taxon>
        <taxon>Craniata</taxon>
        <taxon>Vertebrata</taxon>
        <taxon>Euteleostomi</taxon>
        <taxon>Actinopterygii</taxon>
        <taxon>Neopterygii</taxon>
        <taxon>Teleostei</taxon>
        <taxon>Neoteleostei</taxon>
        <taxon>Acanthomorphata</taxon>
        <taxon>Zeiogadaria</taxon>
        <taxon>Gadariae</taxon>
        <taxon>Gadiformes</taxon>
        <taxon>Gadoidei</taxon>
        <taxon>Merlucciidae</taxon>
        <taxon>Merluccius</taxon>
    </lineage>
</organism>
<evidence type="ECO:0000256" key="13">
    <source>
        <dbReference type="ARBA" id="ARBA00023049"/>
    </source>
</evidence>
<evidence type="ECO:0000256" key="21">
    <source>
        <dbReference type="ARBA" id="ARBA00080909"/>
    </source>
</evidence>
<evidence type="ECO:0000313" key="31">
    <source>
        <dbReference type="EMBL" id="KAK0147474.1"/>
    </source>
</evidence>
<dbReference type="FunFam" id="2.60.40.1910:FF:000001">
    <property type="entry name" value="Leucyl-cystinyl aminopeptidase"/>
    <property type="match status" value="1"/>
</dbReference>
<keyword evidence="4" id="KW-0645">Protease</keyword>
<evidence type="ECO:0000256" key="6">
    <source>
        <dbReference type="ARBA" id="ARBA00022723"/>
    </source>
</evidence>
<feature type="domain" description="Aminopeptidase N-like N-terminal" evidence="30">
    <location>
        <begin position="229"/>
        <end position="413"/>
    </location>
</feature>
<evidence type="ECO:0000256" key="15">
    <source>
        <dbReference type="ARBA" id="ARBA00023136"/>
    </source>
</evidence>
<dbReference type="GO" id="GO:0070006">
    <property type="term" value="F:metalloaminopeptidase activity"/>
    <property type="evidence" value="ECO:0007669"/>
    <property type="project" value="TreeGrafter"/>
</dbReference>
<dbReference type="EMBL" id="JAOPHQ010002301">
    <property type="protein sequence ID" value="KAK0147474.1"/>
    <property type="molecule type" value="Genomic_DNA"/>
</dbReference>
<dbReference type="Pfam" id="PF01433">
    <property type="entry name" value="Peptidase_M1"/>
    <property type="match status" value="1"/>
</dbReference>
<comment type="function">
    <text evidence="18">Aminopeptidase that plays a central role in peptide trimming, a step required for the generation of most HLA class I-binding peptides. Peptide trimming is essential to customize longer precursor peptides to fit them to the correct length required for presentation on MHC class I molecules. Strongly prefers substrates 9-16 residues long. Rapidly degrades 13-mer to a 9-mer and then stops. Preferentially hydrolyzes the residue Leu and peptides with a hydrophobic C-terminus, while it has weak activity toward peptides with charged C-terminus. May play a role in the inactivation of peptide hormones. May be involved in the regulation of blood pressure through the inactivation of angiotensin II and/or the generation of bradykinin in the kidney.</text>
</comment>
<reference evidence="31" key="1">
    <citation type="journal article" date="2023" name="Front. Mar. Sci.">
        <title>A new Merluccius polli reference genome to investigate the effects of global change in West African waters.</title>
        <authorList>
            <person name="Mateo J.L."/>
            <person name="Blanco-Fernandez C."/>
            <person name="Garcia-Vazquez E."/>
            <person name="Machado-Schiaffino G."/>
        </authorList>
    </citation>
    <scope>NUCLEOTIDE SEQUENCE</scope>
    <source>
        <strain evidence="31">C29</strain>
        <tissue evidence="31">Fin</tissue>
    </source>
</reference>
<evidence type="ECO:0000256" key="24">
    <source>
        <dbReference type="ARBA" id="ARBA00083408"/>
    </source>
</evidence>
<evidence type="ECO:0000259" key="28">
    <source>
        <dbReference type="Pfam" id="PF01433"/>
    </source>
</evidence>
<feature type="domain" description="Peptidase M1 membrane alanine aminopeptidase" evidence="28">
    <location>
        <begin position="448"/>
        <end position="653"/>
    </location>
</feature>
<keyword evidence="9 26" id="KW-0862">Zinc</keyword>
<comment type="subcellular location">
    <subcellularLocation>
        <location evidence="1">Endoplasmic reticulum membrane</location>
        <topology evidence="1">Single-pass type II membrane protein</topology>
    </subcellularLocation>
</comment>
<dbReference type="InterPro" id="IPR045357">
    <property type="entry name" value="Aminopeptidase_N-like_N"/>
</dbReference>
<comment type="caution">
    <text evidence="31">The sequence shown here is derived from an EMBL/GenBank/DDBJ whole genome shotgun (WGS) entry which is preliminary data.</text>
</comment>
<dbReference type="Pfam" id="PF17900">
    <property type="entry name" value="Peptidase_M1_N"/>
    <property type="match status" value="1"/>
</dbReference>
<keyword evidence="12" id="KW-1133">Transmembrane helix</keyword>
<feature type="domain" description="ERAP1-like C-terminal" evidence="29">
    <location>
        <begin position="768"/>
        <end position="1088"/>
    </location>
</feature>
<dbReference type="InterPro" id="IPR027268">
    <property type="entry name" value="Peptidase_M4/M1_CTD_sf"/>
</dbReference>
<feature type="binding site" evidence="26">
    <location>
        <position position="519"/>
    </location>
    <ligand>
        <name>Zn(2+)</name>
        <dbReference type="ChEBI" id="CHEBI:29105"/>
        <note>catalytic</note>
    </ligand>
</feature>
<dbReference type="Gene3D" id="1.10.390.10">
    <property type="entry name" value="Neutral Protease Domain 2"/>
    <property type="match status" value="1"/>
</dbReference>
<keyword evidence="8" id="KW-0256">Endoplasmic reticulum</keyword>
<keyword evidence="6 26" id="KW-0479">Metal-binding</keyword>
<dbReference type="FunFam" id="1.25.50.20:FF:000003">
    <property type="entry name" value="Leucyl-cystinyl aminopeptidase"/>
    <property type="match status" value="1"/>
</dbReference>
<sequence>MRPRTRVTSNMTDVPLLGSIAPWTQLSLWFPSPYLVEKEPLSTPEGGMYQEWGYVSLASDMRPSLMSNGSVYTRTPATPIPASVDENLMETMGRPLSGSCQFFSMYWTVASSPAVVAMWGTLTLPTPSSPEKPLDLLVVHLSQEILNDALVQVPGHILHPARHRAALVYAIMTQQDAHAVPLLILLVLEACAPSLGAQLPGRDGTKTPHVAAHDQHFPWDRMRLPQTVVPLHYNLTIHPNLNTLHFTGVVHIELEVVEDTTTIILHSSELLISNVLLLVPGGPPRPLRFLEHPASEQLALLSDQVLTKGGRYEVQLEFAANLSDSFHGFYKSSYRANSGEIRYVASTQFEATSARAAFPCFDEPAFKANFTIQIIREARHIAISNMPKISTVELAGGLLKDCFDTSVRMSTYLVAFIVSDFLSVSQTTQHGVKISVYASPEKIHQTTYALDAAVKLLDFYDDFFAIPYPLPKQDLVAIPDFQSGAMENWGLTTYREAGLLFQPKSSASDKLGITMVIAHELAHQWFGNLVTMEWWNDLWLNEGFAKFMEFVSVDVAYPELQVNDFFLDKCFNAMEVDSLSSSHPVSTPVETPTQIREMFDDVSYSKGACILNMLRDFLTPDAFKTGIIRYLRRYSYQNTVNSHLWQSLTNVCQSDEFEVGGVKQRDFCLEGKLQPGGSKWYTDDGLDIRAIMDTWTLQEGFPLVTVEVKGREVRLSQERYLKTDDPSLTEGFLWQIPLTYITSRSNAIQRFLLKTKTDVLYLDEEVEWLKFNVNMSGYYMVHYQQPGWSSLIRLLQSNHEALGSNDRGNLINNVFQLVSVGKVELDMALELSLYLSREMEILPVTQGLGELVPLYKLMEKRDMETLENQMKGYIVELLQTIINKQQWTDAGSVSERVLRSYLLLFACVRNHPPCVETASRLFNSWKDLDGNMSLPSDVSLAVFTIGAQTPEGWDFLYEKYGRSPDTSVKSRIKTALSISPLKDKLQLLLEESLRGDVLKTQDLPHVLISVSKNRHGYKLAWNFLRANWHALIKKFGEGSSSIARMVNGVTDQYSTVHMLKEVQEFFGSLTKETGSELRCIQQTYETIEENIRWVDKHLPLLQDWLDKHTSSGPKTQNTRHEDL</sequence>
<dbReference type="Gene3D" id="2.60.40.1730">
    <property type="entry name" value="tricorn interacting facor f3 domain"/>
    <property type="match status" value="1"/>
</dbReference>
<protein>
    <recommendedName>
        <fullName evidence="20">Endoplasmic reticulum aminopeptidase 1</fullName>
    </recommendedName>
    <alternativeName>
        <fullName evidence="22">ARTS-1</fullName>
    </alternativeName>
    <alternativeName>
        <fullName evidence="21">Adipocyte-derived leucine aminopeptidase</fullName>
    </alternativeName>
    <alternativeName>
        <fullName evidence="23">Aminopeptidase PILS</fullName>
    </alternativeName>
    <alternativeName>
        <fullName evidence="24">Puromycin-insensitive leucyl-specific aminopeptidase</fullName>
    </alternativeName>
</protein>